<keyword evidence="3" id="KW-1185">Reference proteome</keyword>
<organism evidence="2 3">
    <name type="scientific">Rhodococcus gannanensis</name>
    <dbReference type="NCBI Taxonomy" id="1960308"/>
    <lineage>
        <taxon>Bacteria</taxon>
        <taxon>Bacillati</taxon>
        <taxon>Actinomycetota</taxon>
        <taxon>Actinomycetes</taxon>
        <taxon>Mycobacteriales</taxon>
        <taxon>Nocardiaceae</taxon>
        <taxon>Rhodococcus</taxon>
    </lineage>
</organism>
<sequence>MSTSEIATVLAWHDALNSSDLDTLLALSSDDVEIADQTGAGQGINALREWASTAGLTLNPGRMFVHNGVVVVEEQRTVAVRPEESTTTAAAFRVVHDQVTSIFLHKDLASAFEATDLTEEDAVS</sequence>
<dbReference type="RefSeq" id="WP_378488097.1">
    <property type="nucleotide sequence ID" value="NZ_JBHUFB010000022.1"/>
</dbReference>
<dbReference type="EMBL" id="JBHUFB010000022">
    <property type="protein sequence ID" value="MFD1815637.1"/>
    <property type="molecule type" value="Genomic_DNA"/>
</dbReference>
<evidence type="ECO:0000313" key="3">
    <source>
        <dbReference type="Proteomes" id="UP001597286"/>
    </source>
</evidence>
<evidence type="ECO:0000313" key="2">
    <source>
        <dbReference type="EMBL" id="MFD1815637.1"/>
    </source>
</evidence>
<reference evidence="3" key="1">
    <citation type="journal article" date="2019" name="Int. J. Syst. Evol. Microbiol.">
        <title>The Global Catalogue of Microorganisms (GCM) 10K type strain sequencing project: providing services to taxonomists for standard genome sequencing and annotation.</title>
        <authorList>
            <consortium name="The Broad Institute Genomics Platform"/>
            <consortium name="The Broad Institute Genome Sequencing Center for Infectious Disease"/>
            <person name="Wu L."/>
            <person name="Ma J."/>
        </authorList>
    </citation>
    <scope>NUCLEOTIDE SEQUENCE [LARGE SCALE GENOMIC DNA]</scope>
    <source>
        <strain evidence="3">DT72</strain>
    </source>
</reference>
<proteinExistence type="predicted"/>
<accession>A0ABW4PDD6</accession>
<dbReference type="Gene3D" id="3.10.450.50">
    <property type="match status" value="1"/>
</dbReference>
<dbReference type="InterPro" id="IPR037401">
    <property type="entry name" value="SnoaL-like"/>
</dbReference>
<feature type="domain" description="SnoaL-like" evidence="1">
    <location>
        <begin position="9"/>
        <end position="100"/>
    </location>
</feature>
<evidence type="ECO:0000259" key="1">
    <source>
        <dbReference type="Pfam" id="PF12680"/>
    </source>
</evidence>
<gene>
    <name evidence="2" type="ORF">ACFSJG_25770</name>
</gene>
<dbReference type="Pfam" id="PF12680">
    <property type="entry name" value="SnoaL_2"/>
    <property type="match status" value="1"/>
</dbReference>
<protein>
    <submittedName>
        <fullName evidence="2">Nuclear transport factor 2 family protein</fullName>
    </submittedName>
</protein>
<dbReference type="InterPro" id="IPR032710">
    <property type="entry name" value="NTF2-like_dom_sf"/>
</dbReference>
<dbReference type="SUPFAM" id="SSF54427">
    <property type="entry name" value="NTF2-like"/>
    <property type="match status" value="1"/>
</dbReference>
<name>A0ABW4PDD6_9NOCA</name>
<comment type="caution">
    <text evidence="2">The sequence shown here is derived from an EMBL/GenBank/DDBJ whole genome shotgun (WGS) entry which is preliminary data.</text>
</comment>
<dbReference type="Proteomes" id="UP001597286">
    <property type="component" value="Unassembled WGS sequence"/>
</dbReference>